<feature type="transmembrane region" description="Helical" evidence="7">
    <location>
        <begin position="135"/>
        <end position="153"/>
    </location>
</feature>
<feature type="region of interest" description="Disordered" evidence="8">
    <location>
        <begin position="1"/>
        <end position="22"/>
    </location>
</feature>
<dbReference type="AlphaFoldDB" id="A0AAW8ETM0"/>
<proteinExistence type="inferred from homology"/>
<name>A0AAW8ETM0_9MICO</name>
<evidence type="ECO:0000256" key="2">
    <source>
        <dbReference type="ARBA" id="ARBA00022448"/>
    </source>
</evidence>
<comment type="caution">
    <text evidence="10">The sequence shown here is derived from an EMBL/GenBank/DDBJ whole genome shotgun (WGS) entry which is preliminary data.</text>
</comment>
<evidence type="ECO:0000259" key="9">
    <source>
        <dbReference type="PROSITE" id="PS50928"/>
    </source>
</evidence>
<feature type="transmembrane region" description="Helical" evidence="7">
    <location>
        <begin position="211"/>
        <end position="236"/>
    </location>
</feature>
<sequence>MTTLTAAQEQQRASPDRSDLSRDVRRAAARGVLSALGGSLLTFALTLVTVVVLWVGVLAIFRISPLIAKGPVDVWNFFVTVPAAEANRALIAGNLAVTLGHAFIGFVAGLVVAVIGAGVFQLSKGIEHALMPLAMLLRSVPLIAMAPVIIMIFQRGWLTIAVIGGIVVLFPALVNISLGFRSAPPQMNDLVEVYGGGAWSKLRKVAMPSSLPAFFAAVRISVPGAITGALLAEWLAVGGGIGGSIGGFVPQAQFTALWASVVAVTAASLVLYNVVQIAEDVVLARMGMHSQKSV</sequence>
<protein>
    <submittedName>
        <fullName evidence="10">ABC-type nitrate/sulfonate/bicarbonate transport system permease component</fullName>
    </submittedName>
</protein>
<dbReference type="Pfam" id="PF00528">
    <property type="entry name" value="BPD_transp_1"/>
    <property type="match status" value="1"/>
</dbReference>
<feature type="domain" description="ABC transmembrane type-1" evidence="9">
    <location>
        <begin position="91"/>
        <end position="283"/>
    </location>
</feature>
<dbReference type="EMBL" id="JAUSXV010000001">
    <property type="protein sequence ID" value="MDQ0646642.1"/>
    <property type="molecule type" value="Genomic_DNA"/>
</dbReference>
<comment type="subcellular location">
    <subcellularLocation>
        <location evidence="1 7">Cell membrane</location>
        <topology evidence="1 7">Multi-pass membrane protein</topology>
    </subcellularLocation>
</comment>
<dbReference type="Proteomes" id="UP001244427">
    <property type="component" value="Unassembled WGS sequence"/>
</dbReference>
<evidence type="ECO:0000256" key="5">
    <source>
        <dbReference type="ARBA" id="ARBA00022989"/>
    </source>
</evidence>
<evidence type="ECO:0000256" key="3">
    <source>
        <dbReference type="ARBA" id="ARBA00022475"/>
    </source>
</evidence>
<keyword evidence="4 7" id="KW-0812">Transmembrane</keyword>
<accession>A0AAW8ETM0</accession>
<dbReference type="SUPFAM" id="SSF161098">
    <property type="entry name" value="MetI-like"/>
    <property type="match status" value="1"/>
</dbReference>
<feature type="transmembrane region" description="Helical" evidence="7">
    <location>
        <begin position="159"/>
        <end position="180"/>
    </location>
</feature>
<keyword evidence="6 7" id="KW-0472">Membrane</keyword>
<evidence type="ECO:0000256" key="6">
    <source>
        <dbReference type="ARBA" id="ARBA00023136"/>
    </source>
</evidence>
<dbReference type="RefSeq" id="WP_307293868.1">
    <property type="nucleotide sequence ID" value="NZ_JAUSXV010000001.1"/>
</dbReference>
<evidence type="ECO:0000256" key="7">
    <source>
        <dbReference type="RuleBase" id="RU363032"/>
    </source>
</evidence>
<dbReference type="InterPro" id="IPR000515">
    <property type="entry name" value="MetI-like"/>
</dbReference>
<dbReference type="PANTHER" id="PTHR30151:SF41">
    <property type="entry name" value="ABC TRANSPORTER PERMEASE PROTEIN"/>
    <property type="match status" value="1"/>
</dbReference>
<dbReference type="CDD" id="cd06261">
    <property type="entry name" value="TM_PBP2"/>
    <property type="match status" value="1"/>
</dbReference>
<dbReference type="PROSITE" id="PS50928">
    <property type="entry name" value="ABC_TM1"/>
    <property type="match status" value="1"/>
</dbReference>
<dbReference type="InterPro" id="IPR035906">
    <property type="entry name" value="MetI-like_sf"/>
</dbReference>
<feature type="transmembrane region" description="Helical" evidence="7">
    <location>
        <begin position="102"/>
        <end position="123"/>
    </location>
</feature>
<dbReference type="PANTHER" id="PTHR30151">
    <property type="entry name" value="ALKANE SULFONATE ABC TRANSPORTER-RELATED, MEMBRANE SUBUNIT"/>
    <property type="match status" value="1"/>
</dbReference>
<gene>
    <name evidence="10" type="ORF">QFZ53_000838</name>
</gene>
<dbReference type="Gene3D" id="1.10.3720.10">
    <property type="entry name" value="MetI-like"/>
    <property type="match status" value="1"/>
</dbReference>
<keyword evidence="3" id="KW-1003">Cell membrane</keyword>
<organism evidence="10 11">
    <name type="scientific">Microbacterium natoriense</name>
    <dbReference type="NCBI Taxonomy" id="284570"/>
    <lineage>
        <taxon>Bacteria</taxon>
        <taxon>Bacillati</taxon>
        <taxon>Actinomycetota</taxon>
        <taxon>Actinomycetes</taxon>
        <taxon>Micrococcales</taxon>
        <taxon>Microbacteriaceae</taxon>
        <taxon>Microbacterium</taxon>
    </lineage>
</organism>
<keyword evidence="11" id="KW-1185">Reference proteome</keyword>
<feature type="transmembrane region" description="Helical" evidence="7">
    <location>
        <begin position="32"/>
        <end position="61"/>
    </location>
</feature>
<feature type="transmembrane region" description="Helical" evidence="7">
    <location>
        <begin position="256"/>
        <end position="275"/>
    </location>
</feature>
<dbReference type="GO" id="GO:0005886">
    <property type="term" value="C:plasma membrane"/>
    <property type="evidence" value="ECO:0007669"/>
    <property type="project" value="UniProtKB-SubCell"/>
</dbReference>
<evidence type="ECO:0000256" key="1">
    <source>
        <dbReference type="ARBA" id="ARBA00004651"/>
    </source>
</evidence>
<evidence type="ECO:0000313" key="10">
    <source>
        <dbReference type="EMBL" id="MDQ0646642.1"/>
    </source>
</evidence>
<keyword evidence="2 7" id="KW-0813">Transport</keyword>
<evidence type="ECO:0000256" key="4">
    <source>
        <dbReference type="ARBA" id="ARBA00022692"/>
    </source>
</evidence>
<reference evidence="10 11" key="1">
    <citation type="submission" date="2023-07" db="EMBL/GenBank/DDBJ databases">
        <title>Comparative genomics of wheat-associated soil bacteria to identify genetic determinants of phenazine resistance.</title>
        <authorList>
            <person name="Mouncey N."/>
        </authorList>
    </citation>
    <scope>NUCLEOTIDE SEQUENCE [LARGE SCALE GENOMIC DNA]</scope>
    <source>
        <strain evidence="10 11">W4I9-1</strain>
    </source>
</reference>
<dbReference type="GO" id="GO:0055085">
    <property type="term" value="P:transmembrane transport"/>
    <property type="evidence" value="ECO:0007669"/>
    <property type="project" value="InterPro"/>
</dbReference>
<comment type="similarity">
    <text evidence="7">Belongs to the binding-protein-dependent transport system permease family.</text>
</comment>
<evidence type="ECO:0000313" key="11">
    <source>
        <dbReference type="Proteomes" id="UP001244427"/>
    </source>
</evidence>
<feature type="compositionally biased region" description="Polar residues" evidence="8">
    <location>
        <begin position="1"/>
        <end position="13"/>
    </location>
</feature>
<keyword evidence="5 7" id="KW-1133">Transmembrane helix</keyword>
<evidence type="ECO:0000256" key="8">
    <source>
        <dbReference type="SAM" id="MobiDB-lite"/>
    </source>
</evidence>